<dbReference type="EMBL" id="KK102155">
    <property type="protein sequence ID" value="KIY98524.1"/>
    <property type="molecule type" value="Genomic_DNA"/>
</dbReference>
<proteinExistence type="predicted"/>
<accession>A0A0D2M4R4</accession>
<dbReference type="PANTHER" id="PTHR45973:SF9">
    <property type="entry name" value="LEUCINE-RICH REPEAT-CONTAINING PROTEIN 46"/>
    <property type="match status" value="1"/>
</dbReference>
<dbReference type="GO" id="GO:0005930">
    <property type="term" value="C:axoneme"/>
    <property type="evidence" value="ECO:0007669"/>
    <property type="project" value="UniProtKB-SubCell"/>
</dbReference>
<dbReference type="GeneID" id="25742313"/>
<dbReference type="PANTHER" id="PTHR45973">
    <property type="entry name" value="PROTEIN PHOSPHATASE 1 REGULATORY SUBUNIT SDS22-RELATED"/>
    <property type="match status" value="1"/>
</dbReference>
<feature type="region of interest" description="Disordered" evidence="6">
    <location>
        <begin position="430"/>
        <end position="509"/>
    </location>
</feature>
<keyword evidence="4" id="KW-0969">Cilium</keyword>
<comment type="subcellular location">
    <subcellularLocation>
        <location evidence="1">Cytoplasm</location>
        <location evidence="1">Cytoskeleton</location>
        <location evidence="1">Cilium axoneme</location>
    </subcellularLocation>
</comment>
<dbReference type="PROSITE" id="PS51450">
    <property type="entry name" value="LRR"/>
    <property type="match status" value="3"/>
</dbReference>
<keyword evidence="3" id="KW-0677">Repeat</keyword>
<evidence type="ECO:0000256" key="2">
    <source>
        <dbReference type="ARBA" id="ARBA00022614"/>
    </source>
</evidence>
<evidence type="ECO:0000256" key="3">
    <source>
        <dbReference type="ARBA" id="ARBA00022737"/>
    </source>
</evidence>
<evidence type="ECO:0000313" key="8">
    <source>
        <dbReference type="Proteomes" id="UP000054498"/>
    </source>
</evidence>
<dbReference type="OrthoDB" id="1904536at2759"/>
<gene>
    <name evidence="7" type="ORF">MNEG_9438</name>
</gene>
<keyword evidence="2" id="KW-0433">Leucine-rich repeat</keyword>
<protein>
    <submittedName>
        <fullName evidence="7">Leucine rich repeat containing 50</fullName>
    </submittedName>
</protein>
<dbReference type="STRING" id="145388.A0A0D2M4R4"/>
<feature type="compositionally biased region" description="Low complexity" evidence="6">
    <location>
        <begin position="455"/>
        <end position="469"/>
    </location>
</feature>
<evidence type="ECO:0000256" key="1">
    <source>
        <dbReference type="ARBA" id="ARBA00004430"/>
    </source>
</evidence>
<reference evidence="7 8" key="1">
    <citation type="journal article" date="2013" name="BMC Genomics">
        <title>Reconstruction of the lipid metabolism for the microalga Monoraphidium neglectum from its genome sequence reveals characteristics suitable for biofuel production.</title>
        <authorList>
            <person name="Bogen C."/>
            <person name="Al-Dilaimi A."/>
            <person name="Albersmeier A."/>
            <person name="Wichmann J."/>
            <person name="Grundmann M."/>
            <person name="Rupp O."/>
            <person name="Lauersen K.J."/>
            <person name="Blifernez-Klassen O."/>
            <person name="Kalinowski J."/>
            <person name="Goesmann A."/>
            <person name="Mussgnug J.H."/>
            <person name="Kruse O."/>
        </authorList>
    </citation>
    <scope>NUCLEOTIDE SEQUENCE [LARGE SCALE GENOMIC DNA]</scope>
    <source>
        <strain evidence="7 8">SAG 48.87</strain>
    </source>
</reference>
<dbReference type="RefSeq" id="XP_013897544.1">
    <property type="nucleotide sequence ID" value="XM_014042090.1"/>
</dbReference>
<evidence type="ECO:0000256" key="6">
    <source>
        <dbReference type="SAM" id="MobiDB-lite"/>
    </source>
</evidence>
<evidence type="ECO:0000256" key="4">
    <source>
        <dbReference type="ARBA" id="ARBA00023069"/>
    </source>
</evidence>
<dbReference type="InterPro" id="IPR032675">
    <property type="entry name" value="LRR_dom_sf"/>
</dbReference>
<dbReference type="KEGG" id="mng:MNEG_9438"/>
<organism evidence="7 8">
    <name type="scientific">Monoraphidium neglectum</name>
    <dbReference type="NCBI Taxonomy" id="145388"/>
    <lineage>
        <taxon>Eukaryota</taxon>
        <taxon>Viridiplantae</taxon>
        <taxon>Chlorophyta</taxon>
        <taxon>core chlorophytes</taxon>
        <taxon>Chlorophyceae</taxon>
        <taxon>CS clade</taxon>
        <taxon>Sphaeropleales</taxon>
        <taxon>Selenastraceae</taxon>
        <taxon>Monoraphidium</taxon>
    </lineage>
</organism>
<sequence>MEMTQSALRAICKDHKLYRTPALNDNLYCNHKGFVRLANLEEYCNLKALYLEGNVLRSLEGLPPLTDLKCLFVQHNCLVTLAGIENAPGLVSLNVSSNGLASLDGLAACPHLASLVAEHNTLGPLEALEPLAACPELQTLDLQHNEISDPEIVGLLRRLPALRCLYLKGNPVIGKLPSYRKALISALPGLTYLDDRPVFEEERRCAEAWARGGVEQEREERQRCRDEEAAARRRNFEWMQELRRSGFRKRRAMLGLPPGDTDPLLDDMSDGEPDFEEPMELVDARARLAELVHARGGEALADPASAALLQAAGAGRGDDAADQGPVVSEAAAVAGHEEDDARDYFASVRECQAALDAGGPALMASALGAVPQLPAARAAGGAAAAVGLAVGMAASDSEGDDTVPAALAGAGAAVGAVEPKELGEEEIAAQPLDRKSPAGKLVADGAHPDGVTALASGAWGSSDSEASSSGDEREQQATADAATAMGGLTPETSQCTGAVLPDPVAEPQPPSVAAALTDYLPNGEAGAPLEGTAEARPAGMEAVCVAGSEEGAVVAPEDVHLVGCEDLEPEVPCQQGLGVLDLLSLD</sequence>
<dbReference type="SUPFAM" id="SSF52075">
    <property type="entry name" value="Outer arm dynein light chain 1"/>
    <property type="match status" value="1"/>
</dbReference>
<evidence type="ECO:0000256" key="5">
    <source>
        <dbReference type="ARBA" id="ARBA00023273"/>
    </source>
</evidence>
<dbReference type="Proteomes" id="UP000054498">
    <property type="component" value="Unassembled WGS sequence"/>
</dbReference>
<evidence type="ECO:0000313" key="7">
    <source>
        <dbReference type="EMBL" id="KIY98524.1"/>
    </source>
</evidence>
<dbReference type="Gene3D" id="3.80.10.10">
    <property type="entry name" value="Ribonuclease Inhibitor"/>
    <property type="match status" value="2"/>
</dbReference>
<dbReference type="AlphaFoldDB" id="A0A0D2M4R4"/>
<keyword evidence="8" id="KW-1185">Reference proteome</keyword>
<dbReference type="InterPro" id="IPR001611">
    <property type="entry name" value="Leu-rich_rpt"/>
</dbReference>
<name>A0A0D2M4R4_9CHLO</name>
<dbReference type="InterPro" id="IPR050576">
    <property type="entry name" value="Cilia_flagella_integrity"/>
</dbReference>
<keyword evidence="5" id="KW-0966">Cell projection</keyword>